<sequence length="194" mass="21700">MVDLPLFPLPVVLFPGTRLPLQIFEPRYLRMVKEAMKNESGFVMVQSLPGKTKSEPGQPFCSVGCYGEIADWHPLPNDLLGIELDGLHKVMIHTHRAEADGLLIGQCEYLAADQQTNVAEKHQALVQLLKDLQKHPMIEMIGLEIDYRNATEVGYKLAEFLPFSPAEKQLLLESDDALLRLDAIQSLLQQLGGK</sequence>
<dbReference type="Proteomes" id="UP000640333">
    <property type="component" value="Unassembled WGS sequence"/>
</dbReference>
<reference evidence="2" key="1">
    <citation type="submission" date="2020-10" db="EMBL/GenBank/DDBJ databases">
        <title>Bacterium isolated from coastal waters sediment.</title>
        <authorList>
            <person name="Chen R.-J."/>
            <person name="Lu D.-C."/>
            <person name="Zhu K.-L."/>
            <person name="Du Z.-J."/>
        </authorList>
    </citation>
    <scope>NUCLEOTIDE SEQUENCE</scope>
    <source>
        <strain evidence="2">N1Y112</strain>
    </source>
</reference>
<dbReference type="PANTHER" id="PTHR46732">
    <property type="entry name" value="ATP-DEPENDENT PROTEASE LA (LON) DOMAIN PROTEIN"/>
    <property type="match status" value="1"/>
</dbReference>
<dbReference type="Gene3D" id="2.30.130.40">
    <property type="entry name" value="LON domain-like"/>
    <property type="match status" value="1"/>
</dbReference>
<proteinExistence type="predicted"/>
<dbReference type="RefSeq" id="WP_193952280.1">
    <property type="nucleotide sequence ID" value="NZ_JADEYS010000004.1"/>
</dbReference>
<gene>
    <name evidence="2" type="ORF">IOQ59_05555</name>
</gene>
<dbReference type="AlphaFoldDB" id="A0A8J7FBN2"/>
<dbReference type="PANTHER" id="PTHR46732:SF8">
    <property type="entry name" value="ATP-DEPENDENT PROTEASE LA (LON) DOMAIN PROTEIN"/>
    <property type="match status" value="1"/>
</dbReference>
<protein>
    <submittedName>
        <fullName evidence="2">LON peptidase substrate-binding domain-containing protein</fullName>
    </submittedName>
</protein>
<keyword evidence="3" id="KW-1185">Reference proteome</keyword>
<dbReference type="Gene3D" id="1.10.4060.10">
    <property type="entry name" value="BPP1347 like domain"/>
    <property type="match status" value="1"/>
</dbReference>
<dbReference type="InterPro" id="IPR003111">
    <property type="entry name" value="Lon_prtase_N"/>
</dbReference>
<dbReference type="EMBL" id="JADEYS010000004">
    <property type="protein sequence ID" value="MBE9396726.1"/>
    <property type="molecule type" value="Genomic_DNA"/>
</dbReference>
<name>A0A8J7FBN2_9GAMM</name>
<dbReference type="SUPFAM" id="SSF88697">
    <property type="entry name" value="PUA domain-like"/>
    <property type="match status" value="1"/>
</dbReference>
<comment type="caution">
    <text evidence="2">The sequence shown here is derived from an EMBL/GenBank/DDBJ whole genome shotgun (WGS) entry which is preliminary data.</text>
</comment>
<dbReference type="PROSITE" id="PS51787">
    <property type="entry name" value="LON_N"/>
    <property type="match status" value="1"/>
</dbReference>
<evidence type="ECO:0000313" key="2">
    <source>
        <dbReference type="EMBL" id="MBE9396726.1"/>
    </source>
</evidence>
<dbReference type="InterPro" id="IPR015947">
    <property type="entry name" value="PUA-like_sf"/>
</dbReference>
<dbReference type="InterPro" id="IPR046336">
    <property type="entry name" value="Lon_prtase_N_sf"/>
</dbReference>
<dbReference type="SMART" id="SM00464">
    <property type="entry name" value="LON"/>
    <property type="match status" value="1"/>
</dbReference>
<organism evidence="2 3">
    <name type="scientific">Pontibacterium sinense</name>
    <dbReference type="NCBI Taxonomy" id="2781979"/>
    <lineage>
        <taxon>Bacteria</taxon>
        <taxon>Pseudomonadati</taxon>
        <taxon>Pseudomonadota</taxon>
        <taxon>Gammaproteobacteria</taxon>
        <taxon>Oceanospirillales</taxon>
        <taxon>Oceanospirillaceae</taxon>
        <taxon>Pontibacterium</taxon>
    </lineage>
</organism>
<evidence type="ECO:0000259" key="1">
    <source>
        <dbReference type="PROSITE" id="PS51787"/>
    </source>
</evidence>
<evidence type="ECO:0000313" key="3">
    <source>
        <dbReference type="Proteomes" id="UP000640333"/>
    </source>
</evidence>
<feature type="domain" description="Lon N-terminal" evidence="1">
    <location>
        <begin position="1"/>
        <end position="192"/>
    </location>
</feature>
<accession>A0A8J7FBN2</accession>
<dbReference type="Pfam" id="PF02190">
    <property type="entry name" value="LON_substr_bdg"/>
    <property type="match status" value="1"/>
</dbReference>